<reference evidence="2 3" key="1">
    <citation type="submission" date="2020-08" db="EMBL/GenBank/DDBJ databases">
        <title>Sequencing the genomes of 1000 actinobacteria strains.</title>
        <authorList>
            <person name="Klenk H.-P."/>
        </authorList>
    </citation>
    <scope>NUCLEOTIDE SEQUENCE [LARGE SCALE GENOMIC DNA]</scope>
    <source>
        <strain evidence="2 3">DSM 43675</strain>
    </source>
</reference>
<organism evidence="2 3">
    <name type="scientific">Actinomadura coerulea</name>
    <dbReference type="NCBI Taxonomy" id="46159"/>
    <lineage>
        <taxon>Bacteria</taxon>
        <taxon>Bacillati</taxon>
        <taxon>Actinomycetota</taxon>
        <taxon>Actinomycetes</taxon>
        <taxon>Streptosporangiales</taxon>
        <taxon>Thermomonosporaceae</taxon>
        <taxon>Actinomadura</taxon>
    </lineage>
</organism>
<keyword evidence="1" id="KW-1133">Transmembrane helix</keyword>
<evidence type="ECO:0000313" key="2">
    <source>
        <dbReference type="EMBL" id="MBB6398891.1"/>
    </source>
</evidence>
<dbReference type="Proteomes" id="UP000546324">
    <property type="component" value="Unassembled WGS sequence"/>
</dbReference>
<comment type="caution">
    <text evidence="2">The sequence shown here is derived from an EMBL/GenBank/DDBJ whole genome shotgun (WGS) entry which is preliminary data.</text>
</comment>
<keyword evidence="3" id="KW-1185">Reference proteome</keyword>
<protein>
    <recommendedName>
        <fullName evidence="4">Small integral membrane protein</fullName>
    </recommendedName>
</protein>
<keyword evidence="1" id="KW-0812">Transmembrane</keyword>
<feature type="transmembrane region" description="Helical" evidence="1">
    <location>
        <begin position="52"/>
        <end position="71"/>
    </location>
</feature>
<evidence type="ECO:0000313" key="3">
    <source>
        <dbReference type="Proteomes" id="UP000546324"/>
    </source>
</evidence>
<dbReference type="InterPro" id="IPR056918">
    <property type="entry name" value="8xMP"/>
</dbReference>
<evidence type="ECO:0008006" key="4">
    <source>
        <dbReference type="Google" id="ProtNLM"/>
    </source>
</evidence>
<dbReference type="Pfam" id="PF24838">
    <property type="entry name" value="8xMP"/>
    <property type="match status" value="1"/>
</dbReference>
<dbReference type="RefSeq" id="WP_185030295.1">
    <property type="nucleotide sequence ID" value="NZ_JACHMQ010000001.1"/>
</dbReference>
<name>A0A7X0G5W2_9ACTN</name>
<gene>
    <name evidence="2" type="ORF">BKA00_005805</name>
</gene>
<feature type="transmembrane region" description="Helical" evidence="1">
    <location>
        <begin position="27"/>
        <end position="46"/>
    </location>
</feature>
<accession>A0A7X0G5W2</accession>
<proteinExistence type="predicted"/>
<evidence type="ECO:0000256" key="1">
    <source>
        <dbReference type="SAM" id="Phobius"/>
    </source>
</evidence>
<dbReference type="AlphaFoldDB" id="A0A7X0G5W2"/>
<sequence length="138" mass="15014">MPTDRDTIVELYKLAVETADRTSARRATANAFFLTVQTALAGLAAALPAESAFAGTAVYLAALTLCVTWWIQLGTYRALNRARFAAISELEADLPVALFTDEWAGRPRAYIELGVVERTIPYVFAAIHTLTFASMLNA</sequence>
<dbReference type="EMBL" id="JACHMQ010000001">
    <property type="protein sequence ID" value="MBB6398891.1"/>
    <property type="molecule type" value="Genomic_DNA"/>
</dbReference>
<keyword evidence="1" id="KW-0472">Membrane</keyword>